<dbReference type="OrthoDB" id="7059416at2"/>
<organism evidence="2 5">
    <name type="scientific">Yersinia pekkanenii</name>
    <dbReference type="NCBI Taxonomy" id="1288385"/>
    <lineage>
        <taxon>Bacteria</taxon>
        <taxon>Pseudomonadati</taxon>
        <taxon>Pseudomonadota</taxon>
        <taxon>Gammaproteobacteria</taxon>
        <taxon>Enterobacterales</taxon>
        <taxon>Yersiniaceae</taxon>
        <taxon>Yersinia</taxon>
    </lineage>
</organism>
<reference evidence="3 4" key="3">
    <citation type="submission" date="2015-03" db="EMBL/GenBank/DDBJ databases">
        <authorList>
            <consortium name="Pathogen Informatics"/>
            <person name="Murphy D."/>
        </authorList>
    </citation>
    <scope>NUCLEOTIDE SEQUENCE [LARGE SCALE GENOMIC DNA]</scope>
    <source>
        <strain evidence="3">Type strain: CIP110230</strain>
        <strain evidence="4">type strain: CIP110230</strain>
    </source>
</reference>
<dbReference type="Proteomes" id="UP000045840">
    <property type="component" value="Unassembled WGS sequence"/>
</dbReference>
<evidence type="ECO:0000313" key="4">
    <source>
        <dbReference type="Proteomes" id="UP000044625"/>
    </source>
</evidence>
<dbReference type="STRING" id="1288385.ERS137968_02697"/>
<dbReference type="Pfam" id="PF16964">
    <property type="entry name" value="TadF"/>
    <property type="match status" value="1"/>
</dbReference>
<sequence length="190" mass="21543">MHRKINNEYFITNRDGAIIVEFVFVILIITIFIKTLISVAQYQSTVGKLDRISYSLAGIVRERDRLYENSNILTQSNVNQLNILANNMLLASGINNDNFEIMVETLHFNTSTPEDKIIDNTKSASLGSETCLPTKPLREMVDLSPYGNRGRWIPLYQVTLCLPAPAWYQSLFRLTGTIPDIKSSAITIER</sequence>
<feature type="transmembrane region" description="Helical" evidence="1">
    <location>
        <begin position="16"/>
        <end position="37"/>
    </location>
</feature>
<keyword evidence="1" id="KW-0812">Transmembrane</keyword>
<gene>
    <name evidence="2" type="primary">tadF</name>
    <name evidence="2" type="ORF">ERS008529_01302</name>
    <name evidence="3" type="ORF">ERS137968_02697</name>
</gene>
<evidence type="ECO:0000313" key="3">
    <source>
        <dbReference type="EMBL" id="CRY67616.1"/>
    </source>
</evidence>
<name>A0A0T9P5U9_9GAMM</name>
<evidence type="ECO:0000313" key="2">
    <source>
        <dbReference type="EMBL" id="CNH46349.1"/>
    </source>
</evidence>
<dbReference type="RefSeq" id="WP_049611513.1">
    <property type="nucleotide sequence ID" value="NZ_CAWMMU010000013.1"/>
</dbReference>
<protein>
    <submittedName>
        <fullName evidence="2 3">Tight adherance operon protein</fullName>
    </submittedName>
</protein>
<keyword evidence="1" id="KW-1133">Transmembrane helix</keyword>
<reference evidence="5" key="1">
    <citation type="submission" date="2015-03" db="EMBL/GenBank/DDBJ databases">
        <authorList>
            <consortium name="Pathogen Informatics"/>
        </authorList>
    </citation>
    <scope>NUCLEOTIDE SEQUENCE [LARGE SCALE GENOMIC DNA]</scope>
    <source>
        <strain evidence="5">A125KOH2</strain>
    </source>
</reference>
<reference evidence="2" key="2">
    <citation type="submission" date="2015-03" db="EMBL/GenBank/DDBJ databases">
        <authorList>
            <person name="Murphy D."/>
        </authorList>
    </citation>
    <scope>NUCLEOTIDE SEQUENCE [LARGE SCALE GENOMIC DNA]</scope>
    <source>
        <strain evidence="2">A125KOH2</strain>
    </source>
</reference>
<keyword evidence="1" id="KW-0472">Membrane</keyword>
<dbReference type="EMBL" id="CQAZ01000009">
    <property type="protein sequence ID" value="CNH46349.1"/>
    <property type="molecule type" value="Genomic_DNA"/>
</dbReference>
<proteinExistence type="predicted"/>
<dbReference type="AlphaFoldDB" id="A0A0T9P5U9"/>
<accession>A0A0T9P5U9</accession>
<dbReference type="Proteomes" id="UP000044625">
    <property type="component" value="Unassembled WGS sequence"/>
</dbReference>
<evidence type="ECO:0000313" key="5">
    <source>
        <dbReference type="Proteomes" id="UP000045840"/>
    </source>
</evidence>
<dbReference type="EMBL" id="CWJL01000013">
    <property type="protein sequence ID" value="CRY67616.1"/>
    <property type="molecule type" value="Genomic_DNA"/>
</dbReference>
<keyword evidence="4" id="KW-1185">Reference proteome</keyword>
<dbReference type="InterPro" id="IPR031582">
    <property type="entry name" value="TadF"/>
</dbReference>
<evidence type="ECO:0000256" key="1">
    <source>
        <dbReference type="SAM" id="Phobius"/>
    </source>
</evidence>